<dbReference type="SUPFAM" id="SSF101912">
    <property type="entry name" value="Sema domain"/>
    <property type="match status" value="1"/>
</dbReference>
<evidence type="ECO:0000259" key="14">
    <source>
        <dbReference type="PROSITE" id="PS51004"/>
    </source>
</evidence>
<dbReference type="InterPro" id="IPR013783">
    <property type="entry name" value="Ig-like_fold"/>
</dbReference>
<keyword evidence="4" id="KW-0964">Secreted</keyword>
<keyword evidence="16" id="KW-1185">Reference proteome</keyword>
<evidence type="ECO:0000256" key="9">
    <source>
        <dbReference type="ARBA" id="ARBA00023180"/>
    </source>
</evidence>
<evidence type="ECO:0000256" key="10">
    <source>
        <dbReference type="ARBA" id="ARBA00074148"/>
    </source>
</evidence>
<comment type="caution">
    <text evidence="11">Lacks conserved residue(s) required for the propagation of feature annotation.</text>
</comment>
<name>A0A1W0WLR8_HYPEX</name>
<gene>
    <name evidence="15" type="ORF">BV898_09743</name>
</gene>
<dbReference type="InterPro" id="IPR001627">
    <property type="entry name" value="Semap_dom"/>
</dbReference>
<dbReference type="SUPFAM" id="SSF48726">
    <property type="entry name" value="Immunoglobulin"/>
    <property type="match status" value="1"/>
</dbReference>
<organism evidence="15 16">
    <name type="scientific">Hypsibius exemplaris</name>
    <name type="common">Freshwater tardigrade</name>
    <dbReference type="NCBI Taxonomy" id="2072580"/>
    <lineage>
        <taxon>Eukaryota</taxon>
        <taxon>Metazoa</taxon>
        <taxon>Ecdysozoa</taxon>
        <taxon>Tardigrada</taxon>
        <taxon>Eutardigrada</taxon>
        <taxon>Parachela</taxon>
        <taxon>Hypsibioidea</taxon>
        <taxon>Hypsibiidae</taxon>
        <taxon>Hypsibius</taxon>
    </lineage>
</organism>
<evidence type="ECO:0000256" key="3">
    <source>
        <dbReference type="ARBA" id="ARBA00022473"/>
    </source>
</evidence>
<dbReference type="SMART" id="SM00630">
    <property type="entry name" value="Sema"/>
    <property type="match status" value="1"/>
</dbReference>
<comment type="similarity">
    <text evidence="2">Belongs to the semaphorin family.</text>
</comment>
<feature type="domain" description="Ig-like" evidence="13">
    <location>
        <begin position="540"/>
        <end position="627"/>
    </location>
</feature>
<evidence type="ECO:0000256" key="6">
    <source>
        <dbReference type="ARBA" id="ARBA00022782"/>
    </source>
</evidence>
<dbReference type="EMBL" id="MTYJ01000078">
    <property type="protein sequence ID" value="OQV16107.1"/>
    <property type="molecule type" value="Genomic_DNA"/>
</dbReference>
<dbReference type="InterPro" id="IPR036352">
    <property type="entry name" value="Semap_dom_sf"/>
</dbReference>
<keyword evidence="5 12" id="KW-0732">Signal</keyword>
<comment type="subcellular location">
    <subcellularLocation>
        <location evidence="1">Secreted</location>
    </subcellularLocation>
</comment>
<keyword evidence="8" id="KW-1015">Disulfide bond</keyword>
<dbReference type="InterPro" id="IPR015943">
    <property type="entry name" value="WD40/YVTN_repeat-like_dom_sf"/>
</dbReference>
<evidence type="ECO:0000256" key="1">
    <source>
        <dbReference type="ARBA" id="ARBA00004613"/>
    </source>
</evidence>
<dbReference type="InterPro" id="IPR013151">
    <property type="entry name" value="Immunoglobulin_dom"/>
</dbReference>
<keyword evidence="3" id="KW-0217">Developmental protein</keyword>
<keyword evidence="6" id="KW-0221">Differentiation</keyword>
<dbReference type="GO" id="GO:0007411">
    <property type="term" value="P:axon guidance"/>
    <property type="evidence" value="ECO:0007669"/>
    <property type="project" value="TreeGrafter"/>
</dbReference>
<dbReference type="AlphaFoldDB" id="A0A1W0WLR8"/>
<keyword evidence="9" id="KW-0325">Glycoprotein</keyword>
<feature type="signal peptide" evidence="12">
    <location>
        <begin position="1"/>
        <end position="26"/>
    </location>
</feature>
<dbReference type="Pfam" id="PF00047">
    <property type="entry name" value="ig"/>
    <property type="match status" value="1"/>
</dbReference>
<dbReference type="GO" id="GO:0005576">
    <property type="term" value="C:extracellular region"/>
    <property type="evidence" value="ECO:0007669"/>
    <property type="project" value="UniProtKB-SubCell"/>
</dbReference>
<evidence type="ECO:0000256" key="4">
    <source>
        <dbReference type="ARBA" id="ARBA00022525"/>
    </source>
</evidence>
<sequence>MALGLAFCKILACVGVLLLAIKYVHSDPLHSFSCGKLHYRTFSLDGHSNTLFVGAMNHLFKLNLENINSSSCHTPKFEPDFRRRCESIGKSRHYHCQNHIRVVQPLLKGQYLYICGTNAFRPKDWIVHAGNLSEVQGYSFPGIGDGIAKCPFDPDDNSTAVWVENGNPGNYPALYSGTVADVSKADHLIFRSDLYDSRSTVAHPYLRSIEYDTKWLNGPNFVGSFEIGDYVYFFFRETAIEYANVGKNIYSRVARVCKKDTGGRNVLEQNWSTYVKARLNCSIPGEYPFYFNSIQSIVKADTPRTSSTTTFYATFTSSLNSAAADLFEGSAICAFSLEDIERAFNGRFKEQTSVSSAWLPVLKSDVPEPRPGRCVEDTKLLPDNVLTFIKNHPIMDSAVTPQHQRTLFYKRDMVLTKLAVVQTIAEGYEYSVFFAGSNTGVVHKIIHWYDAIKQEVVSRIIDVWDDMHGEAIRSMVVSPDHRSLYVSSDSQVLQYSMASCKNYGACAQCTKDPFCVWSRVNHKCQDISEISESLKWRPDPNFLQDVREERLQVCEECVVWQNQTAFVGQTVTLSCPFRQNALVEGPQVLTWSHNKSRVLIGQKNDRVFRTNSGLLITNVKASDAGSYEVFLGHQIMCRFKVLIDQESCQAPRSEVDYKKVYREWCDEFQKYKVQMQTWQKNKKACSDKLAIAAG</sequence>
<evidence type="ECO:0000256" key="2">
    <source>
        <dbReference type="ARBA" id="ARBA00009492"/>
    </source>
</evidence>
<protein>
    <recommendedName>
        <fullName evidence="10">Semaphorin-2A</fullName>
    </recommendedName>
</protein>
<reference evidence="16" key="1">
    <citation type="submission" date="2017-01" db="EMBL/GenBank/DDBJ databases">
        <title>Comparative genomics of anhydrobiosis in the tardigrade Hypsibius dujardini.</title>
        <authorList>
            <person name="Yoshida Y."/>
            <person name="Koutsovoulos G."/>
            <person name="Laetsch D."/>
            <person name="Stevens L."/>
            <person name="Kumar S."/>
            <person name="Horikawa D."/>
            <person name="Ishino K."/>
            <person name="Komine S."/>
            <person name="Tomita M."/>
            <person name="Blaxter M."/>
            <person name="Arakawa K."/>
        </authorList>
    </citation>
    <scope>NUCLEOTIDE SEQUENCE [LARGE SCALE GENOMIC DNA]</scope>
    <source>
        <strain evidence="16">Z151</strain>
    </source>
</reference>
<dbReference type="PANTHER" id="PTHR11036:SF90">
    <property type="entry name" value="SEMAPHORIN 2B, ISOFORM D-RELATED"/>
    <property type="match status" value="1"/>
</dbReference>
<dbReference type="SMART" id="SM00409">
    <property type="entry name" value="IG"/>
    <property type="match status" value="1"/>
</dbReference>
<feature type="chain" id="PRO_5010731682" description="Semaphorin-2A" evidence="12">
    <location>
        <begin position="27"/>
        <end position="694"/>
    </location>
</feature>
<dbReference type="PROSITE" id="PS51004">
    <property type="entry name" value="SEMA"/>
    <property type="match status" value="1"/>
</dbReference>
<dbReference type="Pfam" id="PF01403">
    <property type="entry name" value="Sema"/>
    <property type="match status" value="1"/>
</dbReference>
<evidence type="ECO:0000256" key="7">
    <source>
        <dbReference type="ARBA" id="ARBA00022902"/>
    </source>
</evidence>
<dbReference type="InterPro" id="IPR027231">
    <property type="entry name" value="Semaphorin"/>
</dbReference>
<accession>A0A1W0WLR8</accession>
<dbReference type="GO" id="GO:0030215">
    <property type="term" value="F:semaphorin receptor binding"/>
    <property type="evidence" value="ECO:0007669"/>
    <property type="project" value="InterPro"/>
</dbReference>
<dbReference type="PROSITE" id="PS50835">
    <property type="entry name" value="IG_LIKE"/>
    <property type="match status" value="1"/>
</dbReference>
<dbReference type="Gene3D" id="2.130.10.10">
    <property type="entry name" value="YVTN repeat-like/Quinoprotein amine dehydrogenase"/>
    <property type="match status" value="1"/>
</dbReference>
<dbReference type="InterPro" id="IPR007110">
    <property type="entry name" value="Ig-like_dom"/>
</dbReference>
<comment type="caution">
    <text evidence="15">The sequence shown here is derived from an EMBL/GenBank/DDBJ whole genome shotgun (WGS) entry which is preliminary data.</text>
</comment>
<evidence type="ECO:0000256" key="11">
    <source>
        <dbReference type="PROSITE-ProRule" id="PRU00352"/>
    </source>
</evidence>
<evidence type="ECO:0000259" key="13">
    <source>
        <dbReference type="PROSITE" id="PS50835"/>
    </source>
</evidence>
<dbReference type="Gene3D" id="3.30.1680.10">
    <property type="entry name" value="ligand-binding face of the semaphorins, domain 2"/>
    <property type="match status" value="1"/>
</dbReference>
<dbReference type="InterPro" id="IPR036179">
    <property type="entry name" value="Ig-like_dom_sf"/>
</dbReference>
<dbReference type="FunFam" id="2.130.10.10:FF:000369">
    <property type="entry name" value="semaphorin-2A isoform X1"/>
    <property type="match status" value="1"/>
</dbReference>
<dbReference type="Gene3D" id="2.60.40.10">
    <property type="entry name" value="Immunoglobulins"/>
    <property type="match status" value="1"/>
</dbReference>
<evidence type="ECO:0000313" key="15">
    <source>
        <dbReference type="EMBL" id="OQV16107.1"/>
    </source>
</evidence>
<evidence type="ECO:0000256" key="5">
    <source>
        <dbReference type="ARBA" id="ARBA00022729"/>
    </source>
</evidence>
<dbReference type="GO" id="GO:0071526">
    <property type="term" value="P:semaphorin-plexin signaling pathway"/>
    <property type="evidence" value="ECO:0007669"/>
    <property type="project" value="TreeGrafter"/>
</dbReference>
<dbReference type="OrthoDB" id="9988752at2759"/>
<dbReference type="InterPro" id="IPR003599">
    <property type="entry name" value="Ig_sub"/>
</dbReference>
<evidence type="ECO:0000256" key="8">
    <source>
        <dbReference type="ARBA" id="ARBA00023157"/>
    </source>
</evidence>
<evidence type="ECO:0000313" key="16">
    <source>
        <dbReference type="Proteomes" id="UP000192578"/>
    </source>
</evidence>
<dbReference type="GO" id="GO:0045499">
    <property type="term" value="F:chemorepellent activity"/>
    <property type="evidence" value="ECO:0007669"/>
    <property type="project" value="TreeGrafter"/>
</dbReference>
<evidence type="ECO:0000256" key="12">
    <source>
        <dbReference type="SAM" id="SignalP"/>
    </source>
</evidence>
<dbReference type="GO" id="GO:0005886">
    <property type="term" value="C:plasma membrane"/>
    <property type="evidence" value="ECO:0007669"/>
    <property type="project" value="TreeGrafter"/>
</dbReference>
<keyword evidence="7" id="KW-0524">Neurogenesis</keyword>
<feature type="domain" description="Sema" evidence="14">
    <location>
        <begin position="16"/>
        <end position="497"/>
    </location>
</feature>
<proteinExistence type="inferred from homology"/>
<dbReference type="Proteomes" id="UP000192578">
    <property type="component" value="Unassembled WGS sequence"/>
</dbReference>
<dbReference type="PANTHER" id="PTHR11036">
    <property type="entry name" value="SEMAPHORIN"/>
    <property type="match status" value="1"/>
</dbReference>
<dbReference type="GO" id="GO:0030335">
    <property type="term" value="P:positive regulation of cell migration"/>
    <property type="evidence" value="ECO:0007669"/>
    <property type="project" value="TreeGrafter"/>
</dbReference>